<dbReference type="CDD" id="cd02440">
    <property type="entry name" value="AdoMet_MTases"/>
    <property type="match status" value="1"/>
</dbReference>
<evidence type="ECO:0008006" key="3">
    <source>
        <dbReference type="Google" id="ProtNLM"/>
    </source>
</evidence>
<gene>
    <name evidence="1" type="ORF">A2563_04400</name>
</gene>
<dbReference type="PANTHER" id="PTHR43861">
    <property type="entry name" value="TRANS-ACONITATE 2-METHYLTRANSFERASE-RELATED"/>
    <property type="match status" value="1"/>
</dbReference>
<dbReference type="SUPFAM" id="SSF53335">
    <property type="entry name" value="S-adenosyl-L-methionine-dependent methyltransferases"/>
    <property type="match status" value="1"/>
</dbReference>
<dbReference type="Pfam" id="PF13489">
    <property type="entry name" value="Methyltransf_23"/>
    <property type="match status" value="1"/>
</dbReference>
<dbReference type="STRING" id="1798705.A2563_04400"/>
<proteinExistence type="predicted"/>
<accession>A0A1F6P9L8</accession>
<organism evidence="1 2">
    <name type="scientific">Candidatus Magasanikbacteria bacterium RIFOXYD1_FULL_40_23</name>
    <dbReference type="NCBI Taxonomy" id="1798705"/>
    <lineage>
        <taxon>Bacteria</taxon>
        <taxon>Candidatus Magasanikiibacteriota</taxon>
    </lineage>
</organism>
<dbReference type="Gene3D" id="3.40.50.150">
    <property type="entry name" value="Vaccinia Virus protein VP39"/>
    <property type="match status" value="1"/>
</dbReference>
<dbReference type="AlphaFoldDB" id="A0A1F6P9L8"/>
<name>A0A1F6P9L8_9BACT</name>
<dbReference type="EMBL" id="MFRA01000005">
    <property type="protein sequence ID" value="OGH92877.1"/>
    <property type="molecule type" value="Genomic_DNA"/>
</dbReference>
<sequence>MLCINCGTKMDAYFVKKSFSIVRCFTCKLMAVENVPADLSPYYREGYFTGDVTLDGYMDYDSDKEVSKKTYVDFLGVMKKFVKNQHSPSMLEVGCATGFFMNLGKQQGWQVEGIDISEYAVQKTKEKGMVASVGTLETYVTDKKFDAIVAQDVIEHVKDPINDIKKSADLLADNGLLVLTTPDAGSLWARVWGKRWHAFVPPQHLFYFSVKNLSSVLEKNGFKVEYCAHHGKWFAVPYIIRLLYSWTGLGIFSKLASWSSNSFLKKISLPINVRDTIFLIARKIN</sequence>
<dbReference type="PANTHER" id="PTHR43861:SF6">
    <property type="entry name" value="METHYLTRANSFERASE TYPE 11"/>
    <property type="match status" value="1"/>
</dbReference>
<evidence type="ECO:0000313" key="2">
    <source>
        <dbReference type="Proteomes" id="UP000176634"/>
    </source>
</evidence>
<evidence type="ECO:0000313" key="1">
    <source>
        <dbReference type="EMBL" id="OGH92877.1"/>
    </source>
</evidence>
<comment type="caution">
    <text evidence="1">The sequence shown here is derived from an EMBL/GenBank/DDBJ whole genome shotgun (WGS) entry which is preliminary data.</text>
</comment>
<dbReference type="Proteomes" id="UP000176634">
    <property type="component" value="Unassembled WGS sequence"/>
</dbReference>
<dbReference type="InterPro" id="IPR029063">
    <property type="entry name" value="SAM-dependent_MTases_sf"/>
</dbReference>
<reference evidence="1 2" key="1">
    <citation type="journal article" date="2016" name="Nat. Commun.">
        <title>Thousands of microbial genomes shed light on interconnected biogeochemical processes in an aquifer system.</title>
        <authorList>
            <person name="Anantharaman K."/>
            <person name="Brown C.T."/>
            <person name="Hug L.A."/>
            <person name="Sharon I."/>
            <person name="Castelle C.J."/>
            <person name="Probst A.J."/>
            <person name="Thomas B.C."/>
            <person name="Singh A."/>
            <person name="Wilkins M.J."/>
            <person name="Karaoz U."/>
            <person name="Brodie E.L."/>
            <person name="Williams K.H."/>
            <person name="Hubbard S.S."/>
            <person name="Banfield J.F."/>
        </authorList>
    </citation>
    <scope>NUCLEOTIDE SEQUENCE [LARGE SCALE GENOMIC DNA]</scope>
</reference>
<protein>
    <recommendedName>
        <fullName evidence="3">Methyltransferase type 11</fullName>
    </recommendedName>
</protein>